<reference evidence="2" key="1">
    <citation type="journal article" date="2013" name="PLoS Genet.">
        <title>The genome of Spraguea lophii and the basis of host-microsporidian interactions.</title>
        <authorList>
            <person name="Campbell S.E."/>
            <person name="Williams T.A."/>
            <person name="Yousuf A."/>
            <person name="Soanes D.M."/>
            <person name="Paszkiewicz K.H."/>
            <person name="Williams B.A.P."/>
        </authorList>
    </citation>
    <scope>NUCLEOTIDE SEQUENCE [LARGE SCALE GENOMIC DNA]</scope>
    <source>
        <strain evidence="2">42_110</strain>
    </source>
</reference>
<protein>
    <submittedName>
        <fullName evidence="1">Uncharacterized protein</fullName>
    </submittedName>
</protein>
<dbReference type="VEuPathDB" id="MicrosporidiaDB:SLOPH_742"/>
<gene>
    <name evidence="1" type="ORF">SLOPH_742</name>
</gene>
<accession>S7W9L1</accession>
<keyword evidence="2" id="KW-1185">Reference proteome</keyword>
<organism evidence="1 2">
    <name type="scientific">Spraguea lophii (strain 42_110)</name>
    <name type="common">Microsporidian parasite</name>
    <dbReference type="NCBI Taxonomy" id="1358809"/>
    <lineage>
        <taxon>Eukaryota</taxon>
        <taxon>Fungi</taxon>
        <taxon>Fungi incertae sedis</taxon>
        <taxon>Microsporidia</taxon>
        <taxon>Spragueidae</taxon>
        <taxon>Spraguea</taxon>
    </lineage>
</organism>
<comment type="caution">
    <text evidence="1">The sequence shown here is derived from an EMBL/GenBank/DDBJ whole genome shotgun (WGS) entry which is preliminary data.</text>
</comment>
<dbReference type="HOGENOM" id="CLU_1679092_0_0_1"/>
<sequence>MLEKIIKYKNIIIKIVTKNNNELISFPSYFRIYSSNSHTLPTKILFFKINKTFAYPKYKLSYYDNKLFYIDIKSNEKIKYNKIFHKLKEYIPTVFDKEIINYINKKSLLSKFNEEILSCLKYFLNDKEIEMFFKEYLLDIRSMEEENEVEDEKILYF</sequence>
<dbReference type="Proteomes" id="UP000014978">
    <property type="component" value="Unassembled WGS sequence"/>
</dbReference>
<proteinExistence type="predicted"/>
<dbReference type="AlphaFoldDB" id="S7W9L1"/>
<dbReference type="EMBL" id="ATCN01000201">
    <property type="protein sequence ID" value="EPR79556.1"/>
    <property type="molecule type" value="Genomic_DNA"/>
</dbReference>
<evidence type="ECO:0000313" key="1">
    <source>
        <dbReference type="EMBL" id="EPR79556.1"/>
    </source>
</evidence>
<name>S7W9L1_SPRLO</name>
<dbReference type="InParanoid" id="S7W9L1"/>
<evidence type="ECO:0000313" key="2">
    <source>
        <dbReference type="Proteomes" id="UP000014978"/>
    </source>
</evidence>